<dbReference type="EMBL" id="ADVG01000001">
    <property type="protein sequence ID" value="EFH90943.1"/>
    <property type="molecule type" value="Genomic_DNA"/>
</dbReference>
<dbReference type="InParanoid" id="D6THX3"/>
<evidence type="ECO:0000313" key="2">
    <source>
        <dbReference type="Proteomes" id="UP000004508"/>
    </source>
</evidence>
<keyword evidence="2" id="KW-1185">Reference proteome</keyword>
<organism evidence="1 2">
    <name type="scientific">Ktedonobacter racemifer DSM 44963</name>
    <dbReference type="NCBI Taxonomy" id="485913"/>
    <lineage>
        <taxon>Bacteria</taxon>
        <taxon>Bacillati</taxon>
        <taxon>Chloroflexota</taxon>
        <taxon>Ktedonobacteria</taxon>
        <taxon>Ktedonobacterales</taxon>
        <taxon>Ktedonobacteraceae</taxon>
        <taxon>Ktedonobacter</taxon>
    </lineage>
</organism>
<evidence type="ECO:0000313" key="1">
    <source>
        <dbReference type="EMBL" id="EFH90943.1"/>
    </source>
</evidence>
<proteinExistence type="predicted"/>
<reference evidence="1 2" key="1">
    <citation type="journal article" date="2011" name="Stand. Genomic Sci.">
        <title>Non-contiguous finished genome sequence and contextual data of the filamentous soil bacterium Ktedonobacter racemifer type strain (SOSP1-21).</title>
        <authorList>
            <person name="Chang Y.J."/>
            <person name="Land M."/>
            <person name="Hauser L."/>
            <person name="Chertkov O."/>
            <person name="Del Rio T.G."/>
            <person name="Nolan M."/>
            <person name="Copeland A."/>
            <person name="Tice H."/>
            <person name="Cheng J.F."/>
            <person name="Lucas S."/>
            <person name="Han C."/>
            <person name="Goodwin L."/>
            <person name="Pitluck S."/>
            <person name="Ivanova N."/>
            <person name="Ovchinikova G."/>
            <person name="Pati A."/>
            <person name="Chen A."/>
            <person name="Palaniappan K."/>
            <person name="Mavromatis K."/>
            <person name="Liolios K."/>
            <person name="Brettin T."/>
            <person name="Fiebig A."/>
            <person name="Rohde M."/>
            <person name="Abt B."/>
            <person name="Goker M."/>
            <person name="Detter J.C."/>
            <person name="Woyke T."/>
            <person name="Bristow J."/>
            <person name="Eisen J.A."/>
            <person name="Markowitz V."/>
            <person name="Hugenholtz P."/>
            <person name="Kyrpides N.C."/>
            <person name="Klenk H.P."/>
            <person name="Lapidus A."/>
        </authorList>
    </citation>
    <scope>NUCLEOTIDE SEQUENCE [LARGE SCALE GENOMIC DNA]</scope>
    <source>
        <strain evidence="2">DSM 44963</strain>
    </source>
</reference>
<sequence length="127" mass="14146">MHLASPLASVPPHFQAPLTTSSKVTLKVYISRRAQHNSPPGRLSRLHILTLHPSAVSPAILRLPQVLVRYLTTLPNDDSTHYFTRRELITHESLTHDPLRVVAALHVIYACVFVIPLLPPGDIPFIV</sequence>
<protein>
    <submittedName>
        <fullName evidence="1">Uncharacterized protein</fullName>
    </submittedName>
</protein>
<name>D6THX3_KTERA</name>
<dbReference type="AlphaFoldDB" id="D6THX3"/>
<accession>D6THX3</accession>
<gene>
    <name evidence="1" type="ORF">Krac_12585</name>
</gene>
<dbReference type="Proteomes" id="UP000004508">
    <property type="component" value="Unassembled WGS sequence"/>
</dbReference>
<comment type="caution">
    <text evidence="1">The sequence shown here is derived from an EMBL/GenBank/DDBJ whole genome shotgun (WGS) entry which is preliminary data.</text>
</comment>